<accession>A0A812NJU9</accession>
<dbReference type="SUPFAM" id="SSF56300">
    <property type="entry name" value="Metallo-dependent phosphatases"/>
    <property type="match status" value="1"/>
</dbReference>
<feature type="domain" description="EF-hand" evidence="4">
    <location>
        <begin position="571"/>
        <end position="598"/>
    </location>
</feature>
<evidence type="ECO:0000313" key="5">
    <source>
        <dbReference type="EMBL" id="CAE7314430.1"/>
    </source>
</evidence>
<dbReference type="SMART" id="SM00156">
    <property type="entry name" value="PP2Ac"/>
    <property type="match status" value="1"/>
</dbReference>
<dbReference type="CDD" id="cd00051">
    <property type="entry name" value="EFh"/>
    <property type="match status" value="1"/>
</dbReference>
<dbReference type="Gene3D" id="1.10.238.10">
    <property type="entry name" value="EF-hand"/>
    <property type="match status" value="1"/>
</dbReference>
<evidence type="ECO:0000256" key="2">
    <source>
        <dbReference type="ARBA" id="ARBA00022837"/>
    </source>
</evidence>
<dbReference type="InterPro" id="IPR011992">
    <property type="entry name" value="EF-hand-dom_pair"/>
</dbReference>
<evidence type="ECO:0000256" key="1">
    <source>
        <dbReference type="ARBA" id="ARBA00008294"/>
    </source>
</evidence>
<organism evidence="5 6">
    <name type="scientific">Symbiodinium natans</name>
    <dbReference type="NCBI Taxonomy" id="878477"/>
    <lineage>
        <taxon>Eukaryota</taxon>
        <taxon>Sar</taxon>
        <taxon>Alveolata</taxon>
        <taxon>Dinophyceae</taxon>
        <taxon>Suessiales</taxon>
        <taxon>Symbiodiniaceae</taxon>
        <taxon>Symbiodinium</taxon>
    </lineage>
</organism>
<dbReference type="Pfam" id="PF00149">
    <property type="entry name" value="Metallophos"/>
    <property type="match status" value="1"/>
</dbReference>
<keyword evidence="2" id="KW-0106">Calcium</keyword>
<dbReference type="GO" id="GO:0004722">
    <property type="term" value="F:protein serine/threonine phosphatase activity"/>
    <property type="evidence" value="ECO:0007669"/>
    <property type="project" value="UniProtKB-EC"/>
</dbReference>
<evidence type="ECO:0000256" key="3">
    <source>
        <dbReference type="RuleBase" id="RU004273"/>
    </source>
</evidence>
<dbReference type="PROSITE" id="PS50222">
    <property type="entry name" value="EF_HAND_2"/>
    <property type="match status" value="3"/>
</dbReference>
<dbReference type="AlphaFoldDB" id="A0A812NJU9"/>
<dbReference type="PROSITE" id="PS00125">
    <property type="entry name" value="SER_THR_PHOSPHATASE"/>
    <property type="match status" value="1"/>
</dbReference>
<dbReference type="PRINTS" id="PR00114">
    <property type="entry name" value="STPHPHTASE"/>
</dbReference>
<dbReference type="SMART" id="SM00054">
    <property type="entry name" value="EFh"/>
    <property type="match status" value="3"/>
</dbReference>
<comment type="catalytic activity">
    <reaction evidence="3">
        <text>O-phospho-L-threonyl-[protein] + H2O = L-threonyl-[protein] + phosphate</text>
        <dbReference type="Rhea" id="RHEA:47004"/>
        <dbReference type="Rhea" id="RHEA-COMP:11060"/>
        <dbReference type="Rhea" id="RHEA-COMP:11605"/>
        <dbReference type="ChEBI" id="CHEBI:15377"/>
        <dbReference type="ChEBI" id="CHEBI:30013"/>
        <dbReference type="ChEBI" id="CHEBI:43474"/>
        <dbReference type="ChEBI" id="CHEBI:61977"/>
        <dbReference type="EC" id="3.1.3.16"/>
    </reaction>
</comment>
<dbReference type="InterPro" id="IPR006186">
    <property type="entry name" value="Ser/Thr-sp_prot-phosphatase"/>
</dbReference>
<proteinExistence type="inferred from homology"/>
<evidence type="ECO:0000313" key="6">
    <source>
        <dbReference type="Proteomes" id="UP000604046"/>
    </source>
</evidence>
<dbReference type="OrthoDB" id="435599at2759"/>
<protein>
    <recommendedName>
        <fullName evidence="3">Serine/threonine-protein phosphatase</fullName>
        <ecNumber evidence="3">3.1.3.16</ecNumber>
    </recommendedName>
</protein>
<keyword evidence="3" id="KW-0378">Hydrolase</keyword>
<dbReference type="EC" id="3.1.3.16" evidence="3"/>
<feature type="domain" description="EF-hand" evidence="4">
    <location>
        <begin position="607"/>
        <end position="642"/>
    </location>
</feature>
<dbReference type="PANTHER" id="PTHR46422">
    <property type="entry name" value="SERINE/THREONINE-PROTEIN PHOSPHATASE BSL3"/>
    <property type="match status" value="1"/>
</dbReference>
<keyword evidence="6" id="KW-1185">Reference proteome</keyword>
<gene>
    <name evidence="5" type="primary">BSL1</name>
    <name evidence="5" type="ORF">SNAT2548_LOCUS16504</name>
</gene>
<comment type="caution">
    <text evidence="5">The sequence shown here is derived from an EMBL/GenBank/DDBJ whole genome shotgun (WGS) entry which is preliminary data.</text>
</comment>
<dbReference type="PANTHER" id="PTHR46422:SF4">
    <property type="entry name" value="SERINE_THREONINE-PROTEIN PHOSPHATASE BSL3"/>
    <property type="match status" value="1"/>
</dbReference>
<dbReference type="InterPro" id="IPR008930">
    <property type="entry name" value="Terpenoid_cyclase/PrenylTrfase"/>
</dbReference>
<feature type="domain" description="EF-hand" evidence="4">
    <location>
        <begin position="528"/>
        <end position="563"/>
    </location>
</feature>
<dbReference type="EMBL" id="CAJNDS010002082">
    <property type="protein sequence ID" value="CAE7314430.1"/>
    <property type="molecule type" value="Genomic_DNA"/>
</dbReference>
<dbReference type="InterPro" id="IPR004843">
    <property type="entry name" value="Calcineurin-like_PHP"/>
</dbReference>
<dbReference type="SUPFAM" id="SSF48239">
    <property type="entry name" value="Terpenoid cyclases/Protein prenyltransferases"/>
    <property type="match status" value="1"/>
</dbReference>
<name>A0A812NJU9_9DINO</name>
<reference evidence="5" key="1">
    <citation type="submission" date="2021-02" db="EMBL/GenBank/DDBJ databases">
        <authorList>
            <person name="Dougan E. K."/>
            <person name="Rhodes N."/>
            <person name="Thang M."/>
            <person name="Chan C."/>
        </authorList>
    </citation>
    <scope>NUCLEOTIDE SEQUENCE</scope>
</reference>
<evidence type="ECO:0000259" key="4">
    <source>
        <dbReference type="PROSITE" id="PS50222"/>
    </source>
</evidence>
<comment type="similarity">
    <text evidence="1 3">Belongs to the PPP phosphatase family.</text>
</comment>
<dbReference type="InterPro" id="IPR018247">
    <property type="entry name" value="EF_Hand_1_Ca_BS"/>
</dbReference>
<dbReference type="Gene3D" id="3.60.21.10">
    <property type="match status" value="1"/>
</dbReference>
<dbReference type="SUPFAM" id="SSF47473">
    <property type="entry name" value="EF-hand"/>
    <property type="match status" value="1"/>
</dbReference>
<dbReference type="GO" id="GO:0005509">
    <property type="term" value="F:calcium ion binding"/>
    <property type="evidence" value="ECO:0007669"/>
    <property type="project" value="InterPro"/>
</dbReference>
<dbReference type="InterPro" id="IPR029052">
    <property type="entry name" value="Metallo-depent_PP-like"/>
</dbReference>
<dbReference type="Proteomes" id="UP000604046">
    <property type="component" value="Unassembled WGS sequence"/>
</dbReference>
<dbReference type="InterPro" id="IPR002048">
    <property type="entry name" value="EF_hand_dom"/>
</dbReference>
<sequence>MEEFLEEREPSRECPQKFSFASVLWTEEFGEQISRKDFRAAMELCKKQLQKTPDSRYVLDLRKTVEAFLDAAEDLEAHDQEDLQEEEEEDALCLSDLVDEAAAACDKGYEAMFRYLGDEERLWALGEQAVGIFWDTGQLEPAGPRRERLRSMAEQLTKTLSSRLAKADGLDRSEWLFEGLGELWFHRELGWAPEPWLLEGCLEALRHANGNMEELVGQSLEGLRTASCGDLCDVLMQVWTVERSCVCGLLDDAPQLGYGVREVLAEIRQRPLILPPKQGFYHCFYLMTHVVYTLNCFNGHLPNRRSDCPWLYAYLERCLHFWMTTAESTETGTALQSEAVDAIAEAVDCLRGLNEEGTQATVRACRWLLSRQQADGLFASPNSKRPTSEYDHLHPTWTAVAALQLQRQAPGPSQLCRDWARHARQAAEEAGEKMLGAGGAFLFAQAAELCRDGGDRRVWWSRANRNYTASECFCRDPSCTACKDHLSGMSVPARALGLQEGYSQEQWGPWRSFGLLVQQAVAELSWQESASQLIQLFKEHAKKKDGYLSKDEFIAVLQKYPCCNSAYHTVFFDLFDRNEDGFLSESDFLGGMLAVSPLTPHKLDSSSGQLRMQFIFLYYDQNRNGRLEVEEVAKMIEHIQQLRGESHADALANAKALVSYYSGSFGFAAFYDAAQNRMLNGTSPLLRTQQDLLEVVKQQSAPHSRAAGSDDLASLASLSGPAAVKASGNLNAAGASNGMPSLPSKALSRSRGLSEYRWGEQGAVQALALRVVRSLMDMSNEKNQPMAEWRYNLQLVSTREFYLLCDTVVELLRQEDSLVEVRFPCRVYGDIHGQLLDLLEFFNAFSWPDKRRGDIFSMNYVFLGDFVDRGAYSCDVVSLLFSLKILYPQRVFLIRGNHEDRLMNVNYGFHADCARKFGRDGDAIWERVNDVFEFLPIAALVEGAILCIHGGIGDSIMSLDDLRGIPKPIQVVGEINERTTRRDRMVLDALWSDPTDNDQVLGVHVSPRGKNTCRFGPDRVQDFNRRNSLKLIIRAHECVQHGYEYFAAGQLLTVFSATNYCNQHDNDGAMVVLVKDDRTGEVVEHAQVIKSGTVDTSYGWNDQQFRAPSPMRRTGR</sequence>
<dbReference type="PROSITE" id="PS00018">
    <property type="entry name" value="EF_HAND_1"/>
    <property type="match status" value="2"/>
</dbReference>